<gene>
    <name evidence="1" type="ORF">ACCUM_2634</name>
</gene>
<evidence type="ECO:0000313" key="2">
    <source>
        <dbReference type="Proteomes" id="UP000306324"/>
    </source>
</evidence>
<comment type="caution">
    <text evidence="1">The sequence shown here is derived from an EMBL/GenBank/DDBJ whole genome shotgun (WGS) entry which is preliminary data.</text>
</comment>
<protein>
    <submittedName>
        <fullName evidence="1">Uncharacterized protein</fullName>
    </submittedName>
</protein>
<accession>A0A5S4EHT4</accession>
<dbReference type="RefSeq" id="WP_281289632.1">
    <property type="nucleotide sequence ID" value="NZ_SWAD01000142.1"/>
</dbReference>
<dbReference type="AlphaFoldDB" id="A0A5S4EHT4"/>
<sequence>MLIIYVKSIFSTFRRAAHRGERGNAHPINEILLQSTKSRE</sequence>
<evidence type="ECO:0000313" key="1">
    <source>
        <dbReference type="EMBL" id="TMQ74868.1"/>
    </source>
</evidence>
<reference evidence="1 2" key="1">
    <citation type="submission" date="2019-04" db="EMBL/GenBank/DDBJ databases">
        <title>A novel phosphate-accumulating bacterium identified in bioreactor for phosphate removal from wastewater.</title>
        <authorList>
            <person name="Kotlyarov R.Y."/>
            <person name="Beletsky A.V."/>
            <person name="Kallistova A.Y."/>
            <person name="Dorofeev A.G."/>
            <person name="Nikolaev Y.Y."/>
            <person name="Pimenov N.V."/>
            <person name="Ravin N.V."/>
            <person name="Mardanov A.V."/>
        </authorList>
    </citation>
    <scope>NUCLEOTIDE SEQUENCE [LARGE SCALE GENOMIC DNA]</scope>
    <source>
        <strain evidence="1 2">Bin19</strain>
    </source>
</reference>
<proteinExistence type="predicted"/>
<organism evidence="1 2">
    <name type="scientific">Candidatus Accumulibacter phosphatis</name>
    <dbReference type="NCBI Taxonomy" id="327160"/>
    <lineage>
        <taxon>Bacteria</taxon>
        <taxon>Pseudomonadati</taxon>
        <taxon>Pseudomonadota</taxon>
        <taxon>Betaproteobacteria</taxon>
        <taxon>Candidatus Accumulibacter</taxon>
    </lineage>
</organism>
<name>A0A5S4EHT4_9PROT</name>
<dbReference type="Proteomes" id="UP000306324">
    <property type="component" value="Unassembled WGS sequence"/>
</dbReference>
<dbReference type="EMBL" id="SWAD01000142">
    <property type="protein sequence ID" value="TMQ74868.1"/>
    <property type="molecule type" value="Genomic_DNA"/>
</dbReference>
<keyword evidence="2" id="KW-1185">Reference proteome</keyword>